<feature type="region of interest" description="Disordered" evidence="1">
    <location>
        <begin position="105"/>
        <end position="128"/>
    </location>
</feature>
<dbReference type="EMBL" id="AVOT02003238">
    <property type="protein sequence ID" value="MBW0472899.1"/>
    <property type="molecule type" value="Genomic_DNA"/>
</dbReference>
<protein>
    <submittedName>
        <fullName evidence="2">Uncharacterized protein</fullName>
    </submittedName>
</protein>
<accession>A0A9Q3GN14</accession>
<proteinExistence type="predicted"/>
<evidence type="ECO:0000313" key="2">
    <source>
        <dbReference type="EMBL" id="MBW0472899.1"/>
    </source>
</evidence>
<comment type="caution">
    <text evidence="2">The sequence shown here is derived from an EMBL/GenBank/DDBJ whole genome shotgun (WGS) entry which is preliminary data.</text>
</comment>
<name>A0A9Q3GN14_9BASI</name>
<evidence type="ECO:0000256" key="1">
    <source>
        <dbReference type="SAM" id="MobiDB-lite"/>
    </source>
</evidence>
<organism evidence="2 3">
    <name type="scientific">Austropuccinia psidii MF-1</name>
    <dbReference type="NCBI Taxonomy" id="1389203"/>
    <lineage>
        <taxon>Eukaryota</taxon>
        <taxon>Fungi</taxon>
        <taxon>Dikarya</taxon>
        <taxon>Basidiomycota</taxon>
        <taxon>Pucciniomycotina</taxon>
        <taxon>Pucciniomycetes</taxon>
        <taxon>Pucciniales</taxon>
        <taxon>Sphaerophragmiaceae</taxon>
        <taxon>Austropuccinia</taxon>
    </lineage>
</organism>
<keyword evidence="3" id="KW-1185">Reference proteome</keyword>
<reference evidence="2" key="1">
    <citation type="submission" date="2021-03" db="EMBL/GenBank/DDBJ databases">
        <title>Draft genome sequence of rust myrtle Austropuccinia psidii MF-1, a brazilian biotype.</title>
        <authorList>
            <person name="Quecine M.C."/>
            <person name="Pachon D.M.R."/>
            <person name="Bonatelli M.L."/>
            <person name="Correr F.H."/>
            <person name="Franceschini L.M."/>
            <person name="Leite T.F."/>
            <person name="Margarido G.R.A."/>
            <person name="Almeida C.A."/>
            <person name="Ferrarezi J.A."/>
            <person name="Labate C.A."/>
        </authorList>
    </citation>
    <scope>NUCLEOTIDE SEQUENCE</scope>
    <source>
        <strain evidence="2">MF-1</strain>
    </source>
</reference>
<gene>
    <name evidence="2" type="ORF">O181_012614</name>
</gene>
<dbReference type="Proteomes" id="UP000765509">
    <property type="component" value="Unassembled WGS sequence"/>
</dbReference>
<sequence length="154" mass="18197">MSILNNYINLELEARILVTNRFLSERDKGRNNTEDKETTVHLKKEAFLGINYNLNIRKKNNEELTEKKMESIKQPLIVNEDVKMFMEQLEGLKNVSKPESISLEYKEPNNKHFKPRNEQPPFSPRDFPYEPAQNILKPYLKCGYFLEEGNSFNK</sequence>
<dbReference type="AlphaFoldDB" id="A0A9Q3GN14"/>
<evidence type="ECO:0000313" key="3">
    <source>
        <dbReference type="Proteomes" id="UP000765509"/>
    </source>
</evidence>